<evidence type="ECO:0000259" key="7">
    <source>
        <dbReference type="PROSITE" id="PS50214"/>
    </source>
</evidence>
<dbReference type="PROSITE" id="PS50215">
    <property type="entry name" value="ADAM_MEPRO"/>
    <property type="match status" value="1"/>
</dbReference>
<dbReference type="OrthoDB" id="5951731at2759"/>
<dbReference type="SUPFAM" id="SSF55486">
    <property type="entry name" value="Metalloproteases ('zincins'), catalytic domain"/>
    <property type="match status" value="1"/>
</dbReference>
<dbReference type="PANTHER" id="PTHR11905:SF159">
    <property type="entry name" value="ADAM METALLOPROTEASE"/>
    <property type="match status" value="1"/>
</dbReference>
<evidence type="ECO:0000259" key="8">
    <source>
        <dbReference type="PROSITE" id="PS50215"/>
    </source>
</evidence>
<feature type="binding site" evidence="4">
    <location>
        <position position="448"/>
    </location>
    <ligand>
        <name>Zn(2+)</name>
        <dbReference type="ChEBI" id="CHEBI:29105"/>
        <note>catalytic</note>
    </ligand>
</feature>
<dbReference type="GO" id="GO:0006508">
    <property type="term" value="P:proteolysis"/>
    <property type="evidence" value="ECO:0007669"/>
    <property type="project" value="InterPro"/>
</dbReference>
<organism evidence="9 10">
    <name type="scientific">Erysiphe neolycopersici</name>
    <dbReference type="NCBI Taxonomy" id="212602"/>
    <lineage>
        <taxon>Eukaryota</taxon>
        <taxon>Fungi</taxon>
        <taxon>Dikarya</taxon>
        <taxon>Ascomycota</taxon>
        <taxon>Pezizomycotina</taxon>
        <taxon>Leotiomycetes</taxon>
        <taxon>Erysiphales</taxon>
        <taxon>Erysiphaceae</taxon>
        <taxon>Erysiphe</taxon>
    </lineage>
</organism>
<dbReference type="Gene3D" id="4.10.70.10">
    <property type="entry name" value="Disintegrin domain"/>
    <property type="match status" value="1"/>
</dbReference>
<dbReference type="GO" id="GO:0007229">
    <property type="term" value="P:integrin-mediated signaling pathway"/>
    <property type="evidence" value="ECO:0007669"/>
    <property type="project" value="UniProtKB-KW"/>
</dbReference>
<keyword evidence="9" id="KW-0401">Integrin</keyword>
<accession>A0A420I7V0</accession>
<evidence type="ECO:0000313" key="10">
    <source>
        <dbReference type="Proteomes" id="UP000286134"/>
    </source>
</evidence>
<keyword evidence="5" id="KW-0812">Transmembrane</keyword>
<reference evidence="9 10" key="1">
    <citation type="journal article" date="2018" name="BMC Genomics">
        <title>Comparative genome analyses reveal sequence features reflecting distinct modes of host-adaptation between dicot and monocot powdery mildew.</title>
        <authorList>
            <person name="Wu Y."/>
            <person name="Ma X."/>
            <person name="Pan Z."/>
            <person name="Kale S.D."/>
            <person name="Song Y."/>
            <person name="King H."/>
            <person name="Zhang Q."/>
            <person name="Presley C."/>
            <person name="Deng X."/>
            <person name="Wei C.I."/>
            <person name="Xiao S."/>
        </authorList>
    </citation>
    <scope>NUCLEOTIDE SEQUENCE [LARGE SCALE GENOMIC DNA]</scope>
    <source>
        <strain evidence="9">UMSG2</strain>
    </source>
</reference>
<dbReference type="SMART" id="SM00050">
    <property type="entry name" value="DISIN"/>
    <property type="match status" value="1"/>
</dbReference>
<keyword evidence="1" id="KW-1015">Disulfide bond</keyword>
<dbReference type="AlphaFoldDB" id="A0A420I7V0"/>
<dbReference type="CDD" id="cd04271">
    <property type="entry name" value="ZnMc_ADAM_fungal"/>
    <property type="match status" value="1"/>
</dbReference>
<feature type="domain" description="Peptidase M12B" evidence="8">
    <location>
        <begin position="282"/>
        <end position="501"/>
    </location>
</feature>
<dbReference type="PANTHER" id="PTHR11905">
    <property type="entry name" value="ADAM A DISINTEGRIN AND METALLOPROTEASE DOMAIN"/>
    <property type="match status" value="1"/>
</dbReference>
<comment type="caution">
    <text evidence="9">The sequence shown here is derived from an EMBL/GenBank/DDBJ whole genome shotgun (WGS) entry which is preliminary data.</text>
</comment>
<dbReference type="InterPro" id="IPR036436">
    <property type="entry name" value="Disintegrin_dom_sf"/>
</dbReference>
<dbReference type="SUPFAM" id="SSF57552">
    <property type="entry name" value="Blood coagulation inhibitor (disintegrin)"/>
    <property type="match status" value="1"/>
</dbReference>
<sequence length="819" mass="89012">MQILSSIPQLFLFIIAFVAFIIGPSFAHSIERNPLKYYSTAQNAHFNTPSNKVHAGSKFELTFDLHDGRQKIRLTLTPNNAIIQEGATVQYMAPDGSLRKSEYLDRSEYRVFMGDAWLKYQDSQEWTNVGWARILILRDGETPLFEGVFRIDGDHHHIQTSTNFMQTRHNLDPILKDLNEEYMVVWRDSDISHEVEADHHNHNHQDLKRSLSMETSCSADGLSFNTQLDHPIYRGMAMRGDESSPFVRMLQTRQIDGQLGGNSAGVNLINSIGSSSGCPTTRRVALVGVATDCTYTAGFNSTAAVRANIINVINSASHVYESSFNIMLGLQNLTISDASCPIVASSAAPWNIGCSNSIDIQDRLNLFSAWRGQRKDNNAYWTLLSTCGTGSAVGLAWLGQLCVGTSQTTPSAVPSVNETVSGANIVIRTGTEWQVVAHETGHTFGAVHDCTAKSCSDGRTVVSQQCCPLSATTCDAGGSYIMNPNTVPNIQIFSPCSIGNICSALGRNSVKTNCLTANKDITTITGSQCGNGIVESGEDCDCGGTVSCGSNPCCNPTTCKFQGNAVCDSSNEECCSNSCQYKPPSAVCRPSTGFCDPAETCSGISGDCPADMTAPDGTKCGNSSTLTCASGQCTSRDLQCKTLMGVYTQGNDTYACSKDGCQISCASPEFGTNICYSMQQNFLDGTPCLASGKCINGQCQGSSVTKEITSWVNQNKIIVIVLGLALGCFIVLLFVSYCINTCSRTRRRREITTKMNQSNLQSQNYQKQFSFQELSPYNTVVAQPSMQYEQNSSSYGKWDDRGNWIQQPKRVRPGQLVYG</sequence>
<name>A0A420I7V0_9PEZI</name>
<dbReference type="EMBL" id="MCFK01000306">
    <property type="protein sequence ID" value="RKF65780.1"/>
    <property type="molecule type" value="Genomic_DNA"/>
</dbReference>
<protein>
    <recommendedName>
        <fullName evidence="3">Disintegrin and metalloproteinase domain-containing protein B</fullName>
    </recommendedName>
</protein>
<dbReference type="GO" id="GO:0004222">
    <property type="term" value="F:metalloendopeptidase activity"/>
    <property type="evidence" value="ECO:0007669"/>
    <property type="project" value="InterPro"/>
</dbReference>
<evidence type="ECO:0000313" key="9">
    <source>
        <dbReference type="EMBL" id="RKF65780.1"/>
    </source>
</evidence>
<dbReference type="InterPro" id="IPR001762">
    <property type="entry name" value="Disintegrin_dom"/>
</dbReference>
<feature type="transmembrane region" description="Helical" evidence="5">
    <location>
        <begin position="717"/>
        <end position="739"/>
    </location>
</feature>
<proteinExistence type="predicted"/>
<keyword evidence="4" id="KW-0479">Metal-binding</keyword>
<dbReference type="InterPro" id="IPR024079">
    <property type="entry name" value="MetalloPept_cat_dom_sf"/>
</dbReference>
<feature type="chain" id="PRO_5019433507" description="Disintegrin and metalloproteinase domain-containing protein B" evidence="6">
    <location>
        <begin position="28"/>
        <end position="819"/>
    </location>
</feature>
<dbReference type="Proteomes" id="UP000286134">
    <property type="component" value="Unassembled WGS sequence"/>
</dbReference>
<evidence type="ECO:0000256" key="1">
    <source>
        <dbReference type="ARBA" id="ARBA00023157"/>
    </source>
</evidence>
<gene>
    <name evidence="9" type="ORF">OnM2_003011</name>
</gene>
<keyword evidence="4" id="KW-0862">Zinc</keyword>
<dbReference type="GO" id="GO:0046872">
    <property type="term" value="F:metal ion binding"/>
    <property type="evidence" value="ECO:0007669"/>
    <property type="project" value="UniProtKB-KW"/>
</dbReference>
<feature type="binding site" evidence="4">
    <location>
        <position position="438"/>
    </location>
    <ligand>
        <name>Zn(2+)</name>
        <dbReference type="ChEBI" id="CHEBI:29105"/>
        <note>catalytic</note>
    </ligand>
</feature>
<dbReference type="InterPro" id="IPR001590">
    <property type="entry name" value="Peptidase_M12B"/>
</dbReference>
<evidence type="ECO:0000256" key="6">
    <source>
        <dbReference type="SAM" id="SignalP"/>
    </source>
</evidence>
<dbReference type="PROSITE" id="PS50214">
    <property type="entry name" value="DISINTEGRIN_2"/>
    <property type="match status" value="1"/>
</dbReference>
<dbReference type="STRING" id="212602.A0A420I7V0"/>
<comment type="function">
    <text evidence="2">Probable zinc protease.</text>
</comment>
<keyword evidence="6" id="KW-0732">Signal</keyword>
<evidence type="ECO:0000256" key="3">
    <source>
        <dbReference type="ARBA" id="ARBA00074021"/>
    </source>
</evidence>
<comment type="caution">
    <text evidence="4">Lacks conserved residue(s) required for the propagation of feature annotation.</text>
</comment>
<keyword evidence="5" id="KW-0472">Membrane</keyword>
<dbReference type="InterPro" id="IPR034028">
    <property type="entry name" value="ZnMc_ADAM_fungal"/>
</dbReference>
<feature type="binding site" evidence="4">
    <location>
        <position position="442"/>
    </location>
    <ligand>
        <name>Zn(2+)</name>
        <dbReference type="ChEBI" id="CHEBI:29105"/>
        <note>catalytic</note>
    </ligand>
</feature>
<evidence type="ECO:0000256" key="4">
    <source>
        <dbReference type="PROSITE-ProRule" id="PRU00276"/>
    </source>
</evidence>
<feature type="signal peptide" evidence="6">
    <location>
        <begin position="1"/>
        <end position="27"/>
    </location>
</feature>
<dbReference type="FunFam" id="4.10.70.10:FF:000003">
    <property type="entry name" value="Disintegrin and metalloproteinase domain-containing protein 17"/>
    <property type="match status" value="1"/>
</dbReference>
<dbReference type="Pfam" id="PF00200">
    <property type="entry name" value="Disintegrin"/>
    <property type="match status" value="1"/>
</dbReference>
<dbReference type="Pfam" id="PF13688">
    <property type="entry name" value="Reprolysin_5"/>
    <property type="match status" value="1"/>
</dbReference>
<feature type="active site" evidence="4">
    <location>
        <position position="439"/>
    </location>
</feature>
<keyword evidence="10" id="KW-1185">Reference proteome</keyword>
<feature type="domain" description="Disintegrin" evidence="7">
    <location>
        <begin position="526"/>
        <end position="616"/>
    </location>
</feature>
<evidence type="ECO:0000256" key="2">
    <source>
        <dbReference type="ARBA" id="ARBA00056552"/>
    </source>
</evidence>
<keyword evidence="5" id="KW-1133">Transmembrane helix</keyword>
<dbReference type="Gene3D" id="3.40.390.10">
    <property type="entry name" value="Collagenase (Catalytic Domain)"/>
    <property type="match status" value="1"/>
</dbReference>
<evidence type="ECO:0000256" key="5">
    <source>
        <dbReference type="SAM" id="Phobius"/>
    </source>
</evidence>